<comment type="caution">
    <text evidence="17">The sequence shown here is derived from an EMBL/GenBank/DDBJ whole genome shotgun (WGS) entry which is preliminary data.</text>
</comment>
<evidence type="ECO:0000313" key="17">
    <source>
        <dbReference type="EMBL" id="PIO98483.1"/>
    </source>
</evidence>
<sequence length="746" mass="80034">MGSTVPEFKSNPRWRLWLLRIDAFVDSAAWNASQGFSRFWGSLVDYSGLIRMRGWKRGLFELVSEGATLGTAGSIVLLVFAIPAFKATEGDWRARGDYAVTFEDKTGAIIGRRGMFLDDSVPLSAMPPYLIEATLATEDRRFYDHFGIDPLGTFRAVVSNARAGGVVQGGSTITQQLAKNLFLSNERTIQRKINEAYLALWLEAQLSKDEILKLYLDRAYMGGGTHGVAAASEYYFGKSVKSLTLAEAAMLSGLYKAPTKYSPNNNIAAARARANQVLSNLVDAGFMTEAQVTSARRNPATPVPSANGNAPDWFLDWAFEEVKRIAPPGDRTITVRTTLDPMIQKTADAAIADSLRQYGQQYKVKQAATVVQSLDGAVRAMVGGSDYGESLFNRAVYALRQPGSSFKPFVYATAFMNGYAPDDMISDAPISIGNWSPRNYGRSYAGRISLRTAIAKSINTVPVRLAESFGRGKIVETAHKLGIRSELKITRALPLGVAEVTALDMVGAYTGFATGGLKSTPYAVEWTKTRAGVITYDRARDEPPPEQVLPEEIAYDMNSVLSTVVNAGTGGKAKFPGQMQAGKTGTTQAYRDAWFVGYTGWYAASVWFGNDDYTSTANMTGGSLPAIAWHAIMEPIHKGLGFKPIPGVPVPADLVASVGKPVATAAAPSETDVSPQSLTPAAVSVIRDVGTSMRARVPEAKAREAALVPAAASEPLPLVTPSAVGRPNTFLNGLSLLGASDAAAPR</sequence>
<feature type="domain" description="Glycosyl transferase family 51" evidence="16">
    <location>
        <begin position="119"/>
        <end position="281"/>
    </location>
</feature>
<evidence type="ECO:0000256" key="5">
    <source>
        <dbReference type="ARBA" id="ARBA00022670"/>
    </source>
</evidence>
<evidence type="ECO:0000313" key="18">
    <source>
        <dbReference type="Proteomes" id="UP000231070"/>
    </source>
</evidence>
<dbReference type="UniPathway" id="UPA00219"/>
<gene>
    <name evidence="17" type="ORF">CJ014_14230</name>
</gene>
<dbReference type="NCBIfam" id="TIGR02074">
    <property type="entry name" value="PBP_1a_fam"/>
    <property type="match status" value="1"/>
</dbReference>
<evidence type="ECO:0000256" key="14">
    <source>
        <dbReference type="ARBA" id="ARBA00049902"/>
    </source>
</evidence>
<evidence type="ECO:0000256" key="4">
    <source>
        <dbReference type="ARBA" id="ARBA00022645"/>
    </source>
</evidence>
<feature type="domain" description="Penicillin-binding protein transpeptidase" evidence="15">
    <location>
        <begin position="367"/>
        <end position="630"/>
    </location>
</feature>
<evidence type="ECO:0000256" key="6">
    <source>
        <dbReference type="ARBA" id="ARBA00022676"/>
    </source>
</evidence>
<keyword evidence="6" id="KW-0328">Glycosyltransferase</keyword>
<reference evidence="17 18" key="1">
    <citation type="submission" date="2017-08" db="EMBL/GenBank/DDBJ databases">
        <title>Pleomorphomonas carboxidotrophicus sp. nov., a new mesophilic hydrogenogenic carboxidotroph.</title>
        <authorList>
            <person name="Esquivel-Elizondo S."/>
            <person name="Krajmalnik-Brown R."/>
            <person name="Maldonado J."/>
        </authorList>
    </citation>
    <scope>NUCLEOTIDE SEQUENCE [LARGE SCALE GENOMIC DNA]</scope>
    <source>
        <strain evidence="17 18">SVCO-16</strain>
    </source>
</reference>
<dbReference type="InterPro" id="IPR050396">
    <property type="entry name" value="Glycosyltr_51/Transpeptidase"/>
</dbReference>
<dbReference type="OrthoDB" id="9766909at2"/>
<keyword evidence="4" id="KW-0121">Carboxypeptidase</keyword>
<evidence type="ECO:0000256" key="13">
    <source>
        <dbReference type="ARBA" id="ARBA00034000"/>
    </source>
</evidence>
<comment type="similarity">
    <text evidence="2">In the C-terminal section; belongs to the transpeptidase family.</text>
</comment>
<evidence type="ECO:0000256" key="1">
    <source>
        <dbReference type="ARBA" id="ARBA00004752"/>
    </source>
</evidence>
<dbReference type="Gene3D" id="1.10.3810.10">
    <property type="entry name" value="Biosynthetic peptidoglycan transglycosylase-like"/>
    <property type="match status" value="1"/>
</dbReference>
<keyword evidence="7" id="KW-0808">Transferase</keyword>
<proteinExistence type="inferred from homology"/>
<dbReference type="GO" id="GO:0006508">
    <property type="term" value="P:proteolysis"/>
    <property type="evidence" value="ECO:0007669"/>
    <property type="project" value="UniProtKB-KW"/>
</dbReference>
<dbReference type="GO" id="GO:0009002">
    <property type="term" value="F:serine-type D-Ala-D-Ala carboxypeptidase activity"/>
    <property type="evidence" value="ECO:0007669"/>
    <property type="project" value="UniProtKB-EC"/>
</dbReference>
<dbReference type="GO" id="GO:0008955">
    <property type="term" value="F:peptidoglycan glycosyltransferase activity"/>
    <property type="evidence" value="ECO:0007669"/>
    <property type="project" value="UniProtKB-EC"/>
</dbReference>
<dbReference type="GO" id="GO:0008360">
    <property type="term" value="P:regulation of cell shape"/>
    <property type="evidence" value="ECO:0007669"/>
    <property type="project" value="UniProtKB-KW"/>
</dbReference>
<dbReference type="Proteomes" id="UP000231070">
    <property type="component" value="Unassembled WGS sequence"/>
</dbReference>
<dbReference type="GO" id="GO:0030288">
    <property type="term" value="C:outer membrane-bounded periplasmic space"/>
    <property type="evidence" value="ECO:0007669"/>
    <property type="project" value="TreeGrafter"/>
</dbReference>
<dbReference type="InterPro" id="IPR012338">
    <property type="entry name" value="Beta-lactam/transpept-like"/>
</dbReference>
<dbReference type="PANTHER" id="PTHR32282:SF33">
    <property type="entry name" value="PEPTIDOGLYCAN GLYCOSYLTRANSFERASE"/>
    <property type="match status" value="1"/>
</dbReference>
<dbReference type="GO" id="GO:0008658">
    <property type="term" value="F:penicillin binding"/>
    <property type="evidence" value="ECO:0007669"/>
    <property type="project" value="InterPro"/>
</dbReference>
<keyword evidence="8" id="KW-0378">Hydrolase</keyword>
<dbReference type="Gene3D" id="3.40.710.10">
    <property type="entry name" value="DD-peptidase/beta-lactamase superfamily"/>
    <property type="match status" value="1"/>
</dbReference>
<evidence type="ECO:0000256" key="2">
    <source>
        <dbReference type="ARBA" id="ARBA00007090"/>
    </source>
</evidence>
<evidence type="ECO:0000256" key="12">
    <source>
        <dbReference type="ARBA" id="ARBA00023316"/>
    </source>
</evidence>
<dbReference type="SUPFAM" id="SSF53955">
    <property type="entry name" value="Lysozyme-like"/>
    <property type="match status" value="1"/>
</dbReference>
<organism evidence="17 18">
    <name type="scientific">Pleomorphomonas carboxyditropha</name>
    <dbReference type="NCBI Taxonomy" id="2023338"/>
    <lineage>
        <taxon>Bacteria</taxon>
        <taxon>Pseudomonadati</taxon>
        <taxon>Pseudomonadota</taxon>
        <taxon>Alphaproteobacteria</taxon>
        <taxon>Hyphomicrobiales</taxon>
        <taxon>Pleomorphomonadaceae</taxon>
        <taxon>Pleomorphomonas</taxon>
    </lineage>
</organism>
<dbReference type="SUPFAM" id="SSF56601">
    <property type="entry name" value="beta-lactamase/transpeptidase-like"/>
    <property type="match status" value="1"/>
</dbReference>
<evidence type="ECO:0000256" key="8">
    <source>
        <dbReference type="ARBA" id="ARBA00022801"/>
    </source>
</evidence>
<dbReference type="FunFam" id="1.10.3810.10:FF:000001">
    <property type="entry name" value="Penicillin-binding protein 1A"/>
    <property type="match status" value="1"/>
</dbReference>
<dbReference type="GO" id="GO:0071555">
    <property type="term" value="P:cell wall organization"/>
    <property type="evidence" value="ECO:0007669"/>
    <property type="project" value="UniProtKB-KW"/>
</dbReference>
<keyword evidence="9" id="KW-0133">Cell shape</keyword>
<evidence type="ECO:0000256" key="3">
    <source>
        <dbReference type="ARBA" id="ARBA00007739"/>
    </source>
</evidence>
<dbReference type="EMBL" id="NQVN01000009">
    <property type="protein sequence ID" value="PIO98483.1"/>
    <property type="molecule type" value="Genomic_DNA"/>
</dbReference>
<dbReference type="PANTHER" id="PTHR32282">
    <property type="entry name" value="BINDING PROTEIN TRANSPEPTIDASE, PUTATIVE-RELATED"/>
    <property type="match status" value="1"/>
</dbReference>
<dbReference type="GO" id="GO:0009252">
    <property type="term" value="P:peptidoglycan biosynthetic process"/>
    <property type="evidence" value="ECO:0007669"/>
    <property type="project" value="UniProtKB-UniPathway"/>
</dbReference>
<dbReference type="Pfam" id="PF00912">
    <property type="entry name" value="Transgly"/>
    <property type="match status" value="1"/>
</dbReference>
<evidence type="ECO:0000259" key="16">
    <source>
        <dbReference type="Pfam" id="PF00912"/>
    </source>
</evidence>
<evidence type="ECO:0000256" key="7">
    <source>
        <dbReference type="ARBA" id="ARBA00022679"/>
    </source>
</evidence>
<keyword evidence="5" id="KW-0645">Protease</keyword>
<dbReference type="InterPro" id="IPR001460">
    <property type="entry name" value="PCN-bd_Tpept"/>
</dbReference>
<evidence type="ECO:0000256" key="9">
    <source>
        <dbReference type="ARBA" id="ARBA00022960"/>
    </source>
</evidence>
<comment type="similarity">
    <text evidence="3">In the N-terminal section; belongs to the glycosyltransferase 51 family.</text>
</comment>
<dbReference type="AlphaFoldDB" id="A0A2G9WUX5"/>
<comment type="catalytic activity">
    <reaction evidence="13">
        <text>Preferential cleavage: (Ac)2-L-Lys-D-Ala-|-D-Ala. Also transpeptidation of peptidyl-alanyl moieties that are N-acyl substituents of D-alanine.</text>
        <dbReference type="EC" id="3.4.16.4"/>
    </reaction>
</comment>
<keyword evidence="12" id="KW-0961">Cell wall biogenesis/degradation</keyword>
<name>A0A2G9WUX5_9HYPH</name>
<dbReference type="InterPro" id="IPR023346">
    <property type="entry name" value="Lysozyme-like_dom_sf"/>
</dbReference>
<dbReference type="Pfam" id="PF00905">
    <property type="entry name" value="Transpeptidase"/>
    <property type="match status" value="1"/>
</dbReference>
<comment type="catalytic activity">
    <reaction evidence="14">
        <text>[GlcNAc-(1-&gt;4)-Mur2Ac(oyl-L-Ala-gamma-D-Glu-L-Lys-D-Ala-D-Ala)](n)-di-trans,octa-cis-undecaprenyl diphosphate + beta-D-GlcNAc-(1-&gt;4)-Mur2Ac(oyl-L-Ala-gamma-D-Glu-L-Lys-D-Ala-D-Ala)-di-trans,octa-cis-undecaprenyl diphosphate = [GlcNAc-(1-&gt;4)-Mur2Ac(oyl-L-Ala-gamma-D-Glu-L-Lys-D-Ala-D-Ala)](n+1)-di-trans,octa-cis-undecaprenyl diphosphate + di-trans,octa-cis-undecaprenyl diphosphate + H(+)</text>
        <dbReference type="Rhea" id="RHEA:23708"/>
        <dbReference type="Rhea" id="RHEA-COMP:9602"/>
        <dbReference type="Rhea" id="RHEA-COMP:9603"/>
        <dbReference type="ChEBI" id="CHEBI:15378"/>
        <dbReference type="ChEBI" id="CHEBI:58405"/>
        <dbReference type="ChEBI" id="CHEBI:60033"/>
        <dbReference type="ChEBI" id="CHEBI:78435"/>
        <dbReference type="EC" id="2.4.99.28"/>
    </reaction>
</comment>
<comment type="pathway">
    <text evidence="1">Cell wall biogenesis; peptidoglycan biosynthesis.</text>
</comment>
<evidence type="ECO:0000256" key="11">
    <source>
        <dbReference type="ARBA" id="ARBA00023268"/>
    </source>
</evidence>
<keyword evidence="18" id="KW-1185">Reference proteome</keyword>
<protein>
    <submittedName>
        <fullName evidence="17">Penicillin-binding protein</fullName>
    </submittedName>
</protein>
<keyword evidence="11" id="KW-0511">Multifunctional enzyme</keyword>
<dbReference type="InterPro" id="IPR001264">
    <property type="entry name" value="Glyco_trans_51"/>
</dbReference>
<evidence type="ECO:0000256" key="10">
    <source>
        <dbReference type="ARBA" id="ARBA00022984"/>
    </source>
</evidence>
<dbReference type="InterPro" id="IPR036950">
    <property type="entry name" value="PBP_transglycosylase"/>
</dbReference>
<evidence type="ECO:0000259" key="15">
    <source>
        <dbReference type="Pfam" id="PF00905"/>
    </source>
</evidence>
<keyword evidence="10" id="KW-0573">Peptidoglycan synthesis</keyword>
<accession>A0A2G9WUX5</accession>